<dbReference type="Proteomes" id="UP000677228">
    <property type="component" value="Unassembled WGS sequence"/>
</dbReference>
<evidence type="ECO:0000313" key="3">
    <source>
        <dbReference type="Proteomes" id="UP000677228"/>
    </source>
</evidence>
<evidence type="ECO:0000313" key="2">
    <source>
        <dbReference type="EMBL" id="CAF3962092.1"/>
    </source>
</evidence>
<evidence type="ECO:0000313" key="1">
    <source>
        <dbReference type="EMBL" id="CAF1153004.1"/>
    </source>
</evidence>
<comment type="caution">
    <text evidence="1">The sequence shown here is derived from an EMBL/GenBank/DDBJ whole genome shotgun (WGS) entry which is preliminary data.</text>
</comment>
<protein>
    <submittedName>
        <fullName evidence="1">Uncharacterized protein</fullName>
    </submittedName>
</protein>
<dbReference type="EMBL" id="CAJNOK010011978">
    <property type="protein sequence ID" value="CAF1153004.1"/>
    <property type="molecule type" value="Genomic_DNA"/>
</dbReference>
<organism evidence="1 3">
    <name type="scientific">Didymodactylos carnosus</name>
    <dbReference type="NCBI Taxonomy" id="1234261"/>
    <lineage>
        <taxon>Eukaryota</taxon>
        <taxon>Metazoa</taxon>
        <taxon>Spiralia</taxon>
        <taxon>Gnathifera</taxon>
        <taxon>Rotifera</taxon>
        <taxon>Eurotatoria</taxon>
        <taxon>Bdelloidea</taxon>
        <taxon>Philodinida</taxon>
        <taxon>Philodinidae</taxon>
        <taxon>Didymodactylos</taxon>
    </lineage>
</organism>
<dbReference type="AlphaFoldDB" id="A0A8S2EHZ0"/>
<accession>A0A8S2EHZ0</accession>
<dbReference type="Proteomes" id="UP000682733">
    <property type="component" value="Unassembled WGS sequence"/>
</dbReference>
<sequence>CIYGIPILVDEHMHELPVYDELEVDHPSVFDIHTHGLIDVQPPTLDFSSSLQNENTKPVINNFLMPIDGPVSDLSILKLYLLRDVFERKMDARRNGTLAIFIICKFNPCKCSSMPCHNTVP</sequence>
<name>A0A8S2EHZ0_9BILA</name>
<gene>
    <name evidence="1" type="ORF">OVA965_LOCUS21702</name>
    <name evidence="2" type="ORF">TMI583_LOCUS22411</name>
</gene>
<proteinExistence type="predicted"/>
<feature type="non-terminal residue" evidence="1">
    <location>
        <position position="1"/>
    </location>
</feature>
<dbReference type="EMBL" id="CAJOBA010032055">
    <property type="protein sequence ID" value="CAF3962092.1"/>
    <property type="molecule type" value="Genomic_DNA"/>
</dbReference>
<reference evidence="1" key="1">
    <citation type="submission" date="2021-02" db="EMBL/GenBank/DDBJ databases">
        <authorList>
            <person name="Nowell W R."/>
        </authorList>
    </citation>
    <scope>NUCLEOTIDE SEQUENCE</scope>
</reference>